<comment type="caution">
    <text evidence="1">The sequence shown here is derived from an EMBL/GenBank/DDBJ whole genome shotgun (WGS) entry which is preliminary data.</text>
</comment>
<sequence>MVDMAHVKPVGKPETVAIAQAARAKPDPLNTEALTPEQAKADEDELMGSPLPGCPVVLDSGCGGYGLTANDSHFVSKKLSQDFRFTLGEGSKLSNTHIGSVQLYFWGPDGIQSFYFDNMALVPKATANILSEY</sequence>
<dbReference type="EMBL" id="BSXT01000803">
    <property type="protein sequence ID" value="GMF34342.1"/>
    <property type="molecule type" value="Genomic_DNA"/>
</dbReference>
<keyword evidence="2" id="KW-1185">Reference proteome</keyword>
<organism evidence="1 2">
    <name type="scientific">Phytophthora fragariaefolia</name>
    <dbReference type="NCBI Taxonomy" id="1490495"/>
    <lineage>
        <taxon>Eukaryota</taxon>
        <taxon>Sar</taxon>
        <taxon>Stramenopiles</taxon>
        <taxon>Oomycota</taxon>
        <taxon>Peronosporomycetes</taxon>
        <taxon>Peronosporales</taxon>
        <taxon>Peronosporaceae</taxon>
        <taxon>Phytophthora</taxon>
    </lineage>
</organism>
<dbReference type="OrthoDB" id="142106at2759"/>
<evidence type="ECO:0000313" key="1">
    <source>
        <dbReference type="EMBL" id="GMF34342.1"/>
    </source>
</evidence>
<evidence type="ECO:0000313" key="2">
    <source>
        <dbReference type="Proteomes" id="UP001165121"/>
    </source>
</evidence>
<accession>A0A9W7CJL9</accession>
<protein>
    <submittedName>
        <fullName evidence="1">Unnamed protein product</fullName>
    </submittedName>
</protein>
<gene>
    <name evidence="1" type="ORF">Pfra01_000880100</name>
</gene>
<name>A0A9W7CJL9_9STRA</name>
<reference evidence="1" key="1">
    <citation type="submission" date="2023-04" db="EMBL/GenBank/DDBJ databases">
        <title>Phytophthora fragariaefolia NBRC 109709.</title>
        <authorList>
            <person name="Ichikawa N."/>
            <person name="Sato H."/>
            <person name="Tonouchi N."/>
        </authorList>
    </citation>
    <scope>NUCLEOTIDE SEQUENCE</scope>
    <source>
        <strain evidence="1">NBRC 109709</strain>
    </source>
</reference>
<proteinExistence type="predicted"/>
<dbReference type="Proteomes" id="UP001165121">
    <property type="component" value="Unassembled WGS sequence"/>
</dbReference>
<dbReference type="AlphaFoldDB" id="A0A9W7CJL9"/>